<dbReference type="EMBL" id="BAAAYL010000001">
    <property type="protein sequence ID" value="GAA3367682.1"/>
    <property type="molecule type" value="Genomic_DNA"/>
</dbReference>
<reference evidence="1" key="3">
    <citation type="submission" date="2023-12" db="EMBL/GenBank/DDBJ databases">
        <authorList>
            <person name="Sun Q."/>
            <person name="Inoue M."/>
        </authorList>
    </citation>
    <scope>NUCLEOTIDE SEQUENCE</scope>
    <source>
        <strain evidence="1">JCM 9651</strain>
    </source>
</reference>
<keyword evidence="3" id="KW-1185">Reference proteome</keyword>
<comment type="caution">
    <text evidence="1">The sequence shown here is derived from an EMBL/GenBank/DDBJ whole genome shotgun (WGS) entry which is preliminary data.</text>
</comment>
<protein>
    <submittedName>
        <fullName evidence="1">Uncharacterized protein</fullName>
    </submittedName>
</protein>
<dbReference type="Proteomes" id="UP001499990">
    <property type="component" value="Unassembled WGS sequence"/>
</dbReference>
<accession>A0ABP6S491</accession>
<evidence type="ECO:0000313" key="3">
    <source>
        <dbReference type="Proteomes" id="UP001499990"/>
    </source>
</evidence>
<proteinExistence type="predicted"/>
<name>A0ABP6S491_9ACTN</name>
<dbReference type="EMBL" id="BAAAYL010000001">
    <property type="protein sequence ID" value="GAA3380021.1"/>
    <property type="molecule type" value="Genomic_DNA"/>
</dbReference>
<evidence type="ECO:0000313" key="2">
    <source>
        <dbReference type="EMBL" id="GAA3380021.1"/>
    </source>
</evidence>
<gene>
    <name evidence="1" type="ORF">GCM10020367_02910</name>
    <name evidence="2" type="ORF">GCM10020367_65930</name>
</gene>
<sequence length="490" mass="54678">MTKADMDEKRVRGSLDAIVGQIRQYVPSMAPYFEIDRPLGEYAAGLQPARVGPVHADRQEAVARAVRQVLRQAFGPAAAEVSVDASDVRAINIVDHHQLLNHPLLLGTNIIANADRLVGGGGRRPIVTFSCSNVPPSNHYMRNGFQFRGEAIPYFKAKEHRDAMYYTSVRSFDFVERLRALKRWERFKSDDQAFLIEYQGLLNGLDYSHTNRHRDQLAVALRRTWPMLFSQELRRDVPELLYANSEDVARECLVELLAGENFLSAALFDAEFRQHVLDAFRGIVVAWDEAAGKGTHFFWRKYPGRPELLRLFVDGSDLVPADPRFKDLKVPLEPAAIRDHLEREEIIPSVALCMSVLLYAGVKPLVGPGSLVYTTQLKEGWTALLERHGYASEASLVAQVDTAGLIAGTPMFFGRSGDAVRTLYAADVFSMGGMSESYMKTALSAPLKDLLSVGSSGVYDLFSNSYIPKEKQLTERIGFDEAATIIHGWV</sequence>
<reference evidence="1" key="1">
    <citation type="journal article" date="2014" name="Int. J. Syst. Evol. Microbiol.">
        <title>Complete genome of a new Firmicutes species belonging to the dominant human colonic microbiota ('Ruminococcus bicirculans') reveals two chromosomes and a selective capacity to utilize plant glucans.</title>
        <authorList>
            <consortium name="NISC Comparative Sequencing Program"/>
            <person name="Wegmann U."/>
            <person name="Louis P."/>
            <person name="Goesmann A."/>
            <person name="Henrissat B."/>
            <person name="Duncan S.H."/>
            <person name="Flint H.J."/>
        </authorList>
    </citation>
    <scope>NUCLEOTIDE SEQUENCE</scope>
    <source>
        <strain evidence="1">JCM 9651</strain>
    </source>
</reference>
<evidence type="ECO:0000313" key="1">
    <source>
        <dbReference type="EMBL" id="GAA3367682.1"/>
    </source>
</evidence>
<reference evidence="3" key="2">
    <citation type="journal article" date="2019" name="Int. J. Syst. Evol. Microbiol.">
        <title>The Global Catalogue of Microorganisms (GCM) 10K type strain sequencing project: providing services to taxonomists for standard genome sequencing and annotation.</title>
        <authorList>
            <consortium name="The Broad Institute Genomics Platform"/>
            <consortium name="The Broad Institute Genome Sequencing Center for Infectious Disease"/>
            <person name="Wu L."/>
            <person name="Ma J."/>
        </authorList>
    </citation>
    <scope>NUCLEOTIDE SEQUENCE [LARGE SCALE GENOMIC DNA]</scope>
    <source>
        <strain evidence="3">JCM 9651</strain>
    </source>
</reference>
<organism evidence="1 3">
    <name type="scientific">Streptomyces sannanensis</name>
    <dbReference type="NCBI Taxonomy" id="285536"/>
    <lineage>
        <taxon>Bacteria</taxon>
        <taxon>Bacillati</taxon>
        <taxon>Actinomycetota</taxon>
        <taxon>Actinomycetes</taxon>
        <taxon>Kitasatosporales</taxon>
        <taxon>Streptomycetaceae</taxon>
        <taxon>Streptomyces</taxon>
    </lineage>
</organism>